<organism evidence="2 3">
    <name type="scientific">Ferrimicrobium acidiphilum DSM 19497</name>
    <dbReference type="NCBI Taxonomy" id="1121877"/>
    <lineage>
        <taxon>Bacteria</taxon>
        <taxon>Bacillati</taxon>
        <taxon>Actinomycetota</taxon>
        <taxon>Acidimicrobiia</taxon>
        <taxon>Acidimicrobiales</taxon>
        <taxon>Acidimicrobiaceae</taxon>
        <taxon>Ferrimicrobium</taxon>
    </lineage>
</organism>
<protein>
    <submittedName>
        <fullName evidence="2">Transposase DDE domain protein</fullName>
    </submittedName>
</protein>
<dbReference type="InterPro" id="IPR047654">
    <property type="entry name" value="IS1634_transpos"/>
</dbReference>
<name>A0A0D8FYJ0_9ACTN</name>
<reference evidence="2 3" key="1">
    <citation type="submission" date="2015-01" db="EMBL/GenBank/DDBJ databases">
        <title>Draft genome of the acidophilic iron oxidizer Ferrimicrobium acidiphilum strain T23.</title>
        <authorList>
            <person name="Poehlein A."/>
            <person name="Eisen S."/>
            <person name="Schloemann M."/>
            <person name="Johnson B.D."/>
            <person name="Daniel R."/>
            <person name="Muehling M."/>
        </authorList>
    </citation>
    <scope>NUCLEOTIDE SEQUENCE [LARGE SCALE GENOMIC DNA]</scope>
    <source>
        <strain evidence="2 3">T23</strain>
    </source>
</reference>
<dbReference type="STRING" id="1121877.FEAC_08710"/>
<dbReference type="GeneID" id="78372158"/>
<dbReference type="PANTHER" id="PTHR34614:SF2">
    <property type="entry name" value="TRANSPOSASE IS4-LIKE DOMAIN-CONTAINING PROTEIN"/>
    <property type="match status" value="1"/>
</dbReference>
<keyword evidence="3" id="KW-1185">Reference proteome</keyword>
<dbReference type="GO" id="GO:0003677">
    <property type="term" value="F:DNA binding"/>
    <property type="evidence" value="ECO:0007669"/>
    <property type="project" value="InterPro"/>
</dbReference>
<dbReference type="Proteomes" id="UP000032336">
    <property type="component" value="Unassembled WGS sequence"/>
</dbReference>
<sequence>MATTPVDRRRHALDMQIRESLTGKHLVVAEEGFEIKRSLPHGHVAAIAAMANELKLPALLGPACRERDIIYALILARAIRPASKLATSRWFKDSTLGVDLGVVGISTDEIYSAMDWLYARQGTIEATLAKRHLQEDSRVLYDLSSSWMEGTHCPLAAYGYSRDHKRGKTQIEYGLMTDVDGRPISIEVFSGNTGDPSAFVNAVNMTRDRFGLRELIMVGDRGMITRARIEALRGLEGAKWITCLRAPQIRTLIDGGSLQLGLFDETNLAAITHPDYPDERLIACRNPDLARLRANKREELLVATEKELERLSSSAGSSKYPMALRVGRVLDRHKMAKHFTLEFDDDESFTFVRDTNSIETEAALDGIYVIRTSVSQEELDDAKAVEAYKGLSVVERNFRNLKVIDLDLRPIYHYSENRVRAHVFLSMLALYVTWHMREALAPLMFGDEEIPERHDPVAPALRSRAAELKDATKRGADGEPIHSFGTLLAHLGTLTRNTAEFTQGIQIEQLSVSTPLQRRVFELIGSPIPTTIGGK</sequence>
<dbReference type="PATRIC" id="fig|1121877.4.peg.926"/>
<dbReference type="GO" id="GO:0006313">
    <property type="term" value="P:DNA transposition"/>
    <property type="evidence" value="ECO:0007669"/>
    <property type="project" value="InterPro"/>
</dbReference>
<dbReference type="NCBIfam" id="NF033559">
    <property type="entry name" value="transpos_IS1634"/>
    <property type="match status" value="1"/>
</dbReference>
<dbReference type="GO" id="GO:0004803">
    <property type="term" value="F:transposase activity"/>
    <property type="evidence" value="ECO:0007669"/>
    <property type="project" value="InterPro"/>
</dbReference>
<dbReference type="AlphaFoldDB" id="A0A0D8FYJ0"/>
<feature type="domain" description="Transposase IS4-like" evidence="1">
    <location>
        <begin position="161"/>
        <end position="430"/>
    </location>
</feature>
<dbReference type="RefSeq" id="WP_082055615.1">
    <property type="nucleotide sequence ID" value="NZ_JXUW01000005.1"/>
</dbReference>
<dbReference type="eggNOG" id="COG5421">
    <property type="taxonomic scope" value="Bacteria"/>
</dbReference>
<accession>A0A0D8FYJ0</accession>
<dbReference type="Pfam" id="PF01609">
    <property type="entry name" value="DDE_Tnp_1"/>
    <property type="match status" value="1"/>
</dbReference>
<comment type="caution">
    <text evidence="2">The sequence shown here is derived from an EMBL/GenBank/DDBJ whole genome shotgun (WGS) entry which is preliminary data.</text>
</comment>
<evidence type="ECO:0000313" key="3">
    <source>
        <dbReference type="Proteomes" id="UP000032336"/>
    </source>
</evidence>
<dbReference type="EMBL" id="JXUW01000005">
    <property type="protein sequence ID" value="KJE77437.1"/>
    <property type="molecule type" value="Genomic_DNA"/>
</dbReference>
<dbReference type="PANTHER" id="PTHR34614">
    <property type="match status" value="1"/>
</dbReference>
<dbReference type="InterPro" id="IPR002559">
    <property type="entry name" value="Transposase_11"/>
</dbReference>
<proteinExistence type="predicted"/>
<evidence type="ECO:0000313" key="2">
    <source>
        <dbReference type="EMBL" id="KJE77437.1"/>
    </source>
</evidence>
<evidence type="ECO:0000259" key="1">
    <source>
        <dbReference type="Pfam" id="PF01609"/>
    </source>
</evidence>
<gene>
    <name evidence="2" type="ORF">FEAC_08710</name>
</gene>